<dbReference type="Pfam" id="PF00583">
    <property type="entry name" value="Acetyltransf_1"/>
    <property type="match status" value="1"/>
</dbReference>
<dbReference type="CDD" id="cd04301">
    <property type="entry name" value="NAT_SF"/>
    <property type="match status" value="1"/>
</dbReference>
<dbReference type="PANTHER" id="PTHR13947:SF37">
    <property type="entry name" value="LD18367P"/>
    <property type="match status" value="1"/>
</dbReference>
<comment type="caution">
    <text evidence="3">The sequence shown here is derived from an EMBL/GenBank/DDBJ whole genome shotgun (WGS) entry which is preliminary data.</text>
</comment>
<dbReference type="GO" id="GO:0008080">
    <property type="term" value="F:N-acetyltransferase activity"/>
    <property type="evidence" value="ECO:0007669"/>
    <property type="project" value="InterPro"/>
</dbReference>
<reference evidence="3" key="1">
    <citation type="submission" date="2022-01" db="EMBL/GenBank/DDBJ databases">
        <title>Novel bile acid biosynthetic pathways are enriched in the microbiome of centenarians.</title>
        <authorList>
            <person name="Sato Y."/>
            <person name="Atarashi K."/>
            <person name="Plichta R.D."/>
            <person name="Arai Y."/>
            <person name="Sasajima S."/>
            <person name="Kearney M.S."/>
            <person name="Suda W."/>
            <person name="Takeshita K."/>
            <person name="Sasaki T."/>
            <person name="Okamoto S."/>
            <person name="Skelly N.A."/>
            <person name="Okamura Y."/>
            <person name="Vlamakis H."/>
            <person name="Li Y."/>
            <person name="Tanoue T."/>
            <person name="Takei H."/>
            <person name="Nittono H."/>
            <person name="Narushima S."/>
            <person name="Irie J."/>
            <person name="Itoh H."/>
            <person name="Moriya K."/>
            <person name="Sugiura Y."/>
            <person name="Suematsu M."/>
            <person name="Moritoki N."/>
            <person name="Shibata S."/>
            <person name="Littman R.D."/>
            <person name="Fischbach A.M."/>
            <person name="Uwamino Y."/>
            <person name="Inoue T."/>
            <person name="Honda A."/>
            <person name="Hattori M."/>
            <person name="Murai T."/>
            <person name="Xavier J.R."/>
            <person name="Hirose N."/>
            <person name="Honda K."/>
        </authorList>
    </citation>
    <scope>NUCLEOTIDE SEQUENCE</scope>
    <source>
        <strain evidence="3">CE91-St55</strain>
    </source>
</reference>
<accession>A0AA37NJZ3</accession>
<sequence length="201" mass="23811">MLDRTIPFYNIILRCDRYLTTTPVLHNGYEFRMYQDGDERKWAQLEYEIGDFDSVDEAEQYFISTYCSKKALDITERCVFVVNEKNEIVGSCIAWKELRNDILVASLHWLVVSPQYQGKGIGKALCQKVMQIFVVNDEFPVYIHTQPWSYKAIILYVRQGFKIQKTDSFSQYENQFNFAMNTLKKILPENQYEELTYNIEL</sequence>
<evidence type="ECO:0000313" key="3">
    <source>
        <dbReference type="EMBL" id="GKH00742.1"/>
    </source>
</evidence>
<dbReference type="EMBL" id="BQNJ01000001">
    <property type="protein sequence ID" value="GKH00742.1"/>
    <property type="molecule type" value="Genomic_DNA"/>
</dbReference>
<gene>
    <name evidence="3" type="ORF">CE91St55_27230</name>
</gene>
<evidence type="ECO:0000259" key="2">
    <source>
        <dbReference type="PROSITE" id="PS51186"/>
    </source>
</evidence>
<dbReference type="AlphaFoldDB" id="A0AA37NJZ3"/>
<proteinExistence type="predicted"/>
<feature type="domain" description="N-acetyltransferase" evidence="2">
    <location>
        <begin position="29"/>
        <end position="188"/>
    </location>
</feature>
<keyword evidence="1" id="KW-0808">Transferase</keyword>
<dbReference type="InterPro" id="IPR016181">
    <property type="entry name" value="Acyl_CoA_acyltransferase"/>
</dbReference>
<name>A0AA37NJZ3_9FIRM</name>
<evidence type="ECO:0000313" key="4">
    <source>
        <dbReference type="Proteomes" id="UP001055091"/>
    </source>
</evidence>
<dbReference type="SUPFAM" id="SSF55729">
    <property type="entry name" value="Acyl-CoA N-acyltransferases (Nat)"/>
    <property type="match status" value="1"/>
</dbReference>
<dbReference type="RefSeq" id="WP_118042184.1">
    <property type="nucleotide sequence ID" value="NZ_BQNJ01000001.1"/>
</dbReference>
<dbReference type="Gene3D" id="3.40.630.30">
    <property type="match status" value="1"/>
</dbReference>
<dbReference type="Proteomes" id="UP001055091">
    <property type="component" value="Unassembled WGS sequence"/>
</dbReference>
<evidence type="ECO:0000256" key="1">
    <source>
        <dbReference type="ARBA" id="ARBA00022679"/>
    </source>
</evidence>
<dbReference type="InterPro" id="IPR050769">
    <property type="entry name" value="NAT_camello-type"/>
</dbReference>
<organism evidence="3 4">
    <name type="scientific">Hungatella hathewayi</name>
    <dbReference type="NCBI Taxonomy" id="154046"/>
    <lineage>
        <taxon>Bacteria</taxon>
        <taxon>Bacillati</taxon>
        <taxon>Bacillota</taxon>
        <taxon>Clostridia</taxon>
        <taxon>Lachnospirales</taxon>
        <taxon>Lachnospiraceae</taxon>
        <taxon>Hungatella</taxon>
    </lineage>
</organism>
<dbReference type="InterPro" id="IPR000182">
    <property type="entry name" value="GNAT_dom"/>
</dbReference>
<dbReference type="PROSITE" id="PS51186">
    <property type="entry name" value="GNAT"/>
    <property type="match status" value="1"/>
</dbReference>
<protein>
    <submittedName>
        <fullName evidence="3">N-acetyltransferase</fullName>
    </submittedName>
</protein>
<dbReference type="PANTHER" id="PTHR13947">
    <property type="entry name" value="GNAT FAMILY N-ACETYLTRANSFERASE"/>
    <property type="match status" value="1"/>
</dbReference>